<dbReference type="InterPro" id="IPR035897">
    <property type="entry name" value="Toll_tir_struct_dom_sf"/>
</dbReference>
<feature type="domain" description="TIR" evidence="7">
    <location>
        <begin position="19"/>
        <end position="167"/>
    </location>
</feature>
<evidence type="ECO:0000259" key="7">
    <source>
        <dbReference type="PROSITE" id="PS50104"/>
    </source>
</evidence>
<accession>A0A438JFI4</accession>
<dbReference type="Gene3D" id="3.40.50.10140">
    <property type="entry name" value="Toll/interleukin-1 receptor homology (TIR) domain"/>
    <property type="match status" value="1"/>
</dbReference>
<name>A0A438JFI4_VITVI</name>
<evidence type="ECO:0000256" key="6">
    <source>
        <dbReference type="ARBA" id="ARBA00061488"/>
    </source>
</evidence>
<comment type="caution">
    <text evidence="8">The sequence shown here is derived from an EMBL/GenBank/DDBJ whole genome shotgun (WGS) entry which is preliminary data.</text>
</comment>
<protein>
    <submittedName>
        <fullName evidence="8">TMV resistance protein N</fullName>
    </submittedName>
</protein>
<dbReference type="GO" id="GO:0005634">
    <property type="term" value="C:nucleus"/>
    <property type="evidence" value="ECO:0007669"/>
    <property type="project" value="UniProtKB-SubCell"/>
</dbReference>
<keyword evidence="3" id="KW-0963">Cytoplasm</keyword>
<evidence type="ECO:0000313" key="8">
    <source>
        <dbReference type="EMBL" id="RVX07714.1"/>
    </source>
</evidence>
<organism evidence="8 9">
    <name type="scientific">Vitis vinifera</name>
    <name type="common">Grape</name>
    <dbReference type="NCBI Taxonomy" id="29760"/>
    <lineage>
        <taxon>Eukaryota</taxon>
        <taxon>Viridiplantae</taxon>
        <taxon>Streptophyta</taxon>
        <taxon>Embryophyta</taxon>
        <taxon>Tracheophyta</taxon>
        <taxon>Spermatophyta</taxon>
        <taxon>Magnoliopsida</taxon>
        <taxon>eudicotyledons</taxon>
        <taxon>Gunneridae</taxon>
        <taxon>Pentapetalae</taxon>
        <taxon>rosids</taxon>
        <taxon>Vitales</taxon>
        <taxon>Vitaceae</taxon>
        <taxon>Viteae</taxon>
        <taxon>Vitis</taxon>
    </lineage>
</organism>
<dbReference type="GO" id="GO:0007165">
    <property type="term" value="P:signal transduction"/>
    <property type="evidence" value="ECO:0007669"/>
    <property type="project" value="InterPro"/>
</dbReference>
<evidence type="ECO:0000256" key="4">
    <source>
        <dbReference type="ARBA" id="ARBA00023027"/>
    </source>
</evidence>
<dbReference type="Proteomes" id="UP000288805">
    <property type="component" value="Unassembled WGS sequence"/>
</dbReference>
<dbReference type="EMBL" id="QGNW01000044">
    <property type="protein sequence ID" value="RVX07714.1"/>
    <property type="molecule type" value="Genomic_DNA"/>
</dbReference>
<evidence type="ECO:0000256" key="2">
    <source>
        <dbReference type="ARBA" id="ARBA00004496"/>
    </source>
</evidence>
<dbReference type="PANTHER" id="PTHR32009:SF121">
    <property type="entry name" value="SIMILAR TO PART OF DISEASE RESISTANCE PROTEIN-RELATED"/>
    <property type="match status" value="1"/>
</dbReference>
<dbReference type="GO" id="GO:0043068">
    <property type="term" value="P:positive regulation of programmed cell death"/>
    <property type="evidence" value="ECO:0007669"/>
    <property type="project" value="UniProtKB-ARBA"/>
</dbReference>
<dbReference type="Pfam" id="PF01582">
    <property type="entry name" value="TIR"/>
    <property type="match status" value="1"/>
</dbReference>
<proteinExistence type="inferred from homology"/>
<sequence>MASTSTQIISFSSTSIPRWNHDVFLSFRGEDTRYSFTDRLYTSLVRRGIRNFRDDKLKRGEEIGSELLKAIEESRLSTIIFSPNYAHSRWCLDELLKIMECRKEMGQTVLPVFHHVDPSHVPKQTGSFGEAFDNHKADTEEKKEKVQRWRTALTKAANLAGEDVNDD</sequence>
<dbReference type="InterPro" id="IPR000157">
    <property type="entry name" value="TIR_dom"/>
</dbReference>
<evidence type="ECO:0000256" key="5">
    <source>
        <dbReference type="ARBA" id="ARBA00023242"/>
    </source>
</evidence>
<evidence type="ECO:0000256" key="1">
    <source>
        <dbReference type="ARBA" id="ARBA00004123"/>
    </source>
</evidence>
<evidence type="ECO:0000313" key="9">
    <source>
        <dbReference type="Proteomes" id="UP000288805"/>
    </source>
</evidence>
<evidence type="ECO:0000256" key="3">
    <source>
        <dbReference type="ARBA" id="ARBA00022490"/>
    </source>
</evidence>
<dbReference type="SUPFAM" id="SSF52200">
    <property type="entry name" value="Toll/Interleukin receptor TIR domain"/>
    <property type="match status" value="1"/>
</dbReference>
<comment type="similarity">
    <text evidence="6">Belongs to the disease resistance TIR-NB-LRR family.</text>
</comment>
<reference evidence="8 9" key="1">
    <citation type="journal article" date="2018" name="PLoS Genet.">
        <title>Population sequencing reveals clonal diversity and ancestral inbreeding in the grapevine cultivar Chardonnay.</title>
        <authorList>
            <person name="Roach M.J."/>
            <person name="Johnson D.L."/>
            <person name="Bohlmann J."/>
            <person name="van Vuuren H.J."/>
            <person name="Jones S.J."/>
            <person name="Pretorius I.S."/>
            <person name="Schmidt S.A."/>
            <person name="Borneman A.R."/>
        </authorList>
    </citation>
    <scope>NUCLEOTIDE SEQUENCE [LARGE SCALE GENOMIC DNA]</scope>
    <source>
        <strain evidence="9">cv. Chardonnay</strain>
        <tissue evidence="8">Leaf</tissue>
    </source>
</reference>
<dbReference type="PROSITE" id="PS50104">
    <property type="entry name" value="TIR"/>
    <property type="match status" value="1"/>
</dbReference>
<dbReference type="FunFam" id="3.40.50.10140:FF:000007">
    <property type="entry name" value="Disease resistance protein (TIR-NBS-LRR class)"/>
    <property type="match status" value="1"/>
</dbReference>
<dbReference type="PANTHER" id="PTHR32009">
    <property type="entry name" value="TMV RESISTANCE PROTEIN N-LIKE"/>
    <property type="match status" value="1"/>
</dbReference>
<gene>
    <name evidence="8" type="primary">N_201</name>
    <name evidence="8" type="ORF">CK203_021898</name>
</gene>
<dbReference type="SMART" id="SM00255">
    <property type="entry name" value="TIR"/>
    <property type="match status" value="1"/>
</dbReference>
<keyword evidence="4" id="KW-0520">NAD</keyword>
<dbReference type="GO" id="GO:0050832">
    <property type="term" value="P:defense response to fungus"/>
    <property type="evidence" value="ECO:0007669"/>
    <property type="project" value="UniProtKB-ARBA"/>
</dbReference>
<dbReference type="AlphaFoldDB" id="A0A438JFI4"/>
<comment type="subcellular location">
    <subcellularLocation>
        <location evidence="2">Cytoplasm</location>
    </subcellularLocation>
    <subcellularLocation>
        <location evidence="1">Nucleus</location>
    </subcellularLocation>
</comment>
<dbReference type="GO" id="GO:0005737">
    <property type="term" value="C:cytoplasm"/>
    <property type="evidence" value="ECO:0007669"/>
    <property type="project" value="UniProtKB-SubCell"/>
</dbReference>
<keyword evidence="5" id="KW-0539">Nucleus</keyword>